<dbReference type="GO" id="GO:0015297">
    <property type="term" value="F:antiporter activity"/>
    <property type="evidence" value="ECO:0007669"/>
    <property type="project" value="UniProtKB-KW"/>
</dbReference>
<dbReference type="InterPro" id="IPR050222">
    <property type="entry name" value="MATE_MdtK"/>
</dbReference>
<reference evidence="14 15" key="1">
    <citation type="submission" date="2017-06" db="EMBL/GenBank/DDBJ databases">
        <authorList>
            <consortium name="Pathogen Informatics"/>
        </authorList>
    </citation>
    <scope>NUCLEOTIDE SEQUENCE [LARGE SCALE GENOMIC DNA]</scope>
    <source>
        <strain evidence="14 15">NCTC11291</strain>
    </source>
</reference>
<dbReference type="OrthoDB" id="9776324at2"/>
<accession>A0A239WGN9</accession>
<keyword evidence="7" id="KW-1003">Cell membrane</keyword>
<dbReference type="KEGG" id="saco:SAME_00228"/>
<feature type="transmembrane region" description="Helical" evidence="13">
    <location>
        <begin position="163"/>
        <end position="183"/>
    </location>
</feature>
<dbReference type="GO" id="GO:0006811">
    <property type="term" value="P:monoatomic ion transport"/>
    <property type="evidence" value="ECO:0007669"/>
    <property type="project" value="UniProtKB-KW"/>
</dbReference>
<dbReference type="Pfam" id="PF01554">
    <property type="entry name" value="MatE"/>
    <property type="match status" value="2"/>
</dbReference>
<dbReference type="RefSeq" id="WP_095121512.1">
    <property type="nucleotide sequence ID" value="NZ_LT906454.1"/>
</dbReference>
<dbReference type="PANTHER" id="PTHR43298">
    <property type="entry name" value="MULTIDRUG RESISTANCE PROTEIN NORM-RELATED"/>
    <property type="match status" value="1"/>
</dbReference>
<evidence type="ECO:0000256" key="1">
    <source>
        <dbReference type="ARBA" id="ARBA00003408"/>
    </source>
</evidence>
<feature type="transmembrane region" description="Helical" evidence="13">
    <location>
        <begin position="280"/>
        <end position="300"/>
    </location>
</feature>
<keyword evidence="10" id="KW-0406">Ion transport</keyword>
<keyword evidence="6" id="KW-0050">Antiport</keyword>
<evidence type="ECO:0000256" key="9">
    <source>
        <dbReference type="ARBA" id="ARBA00022989"/>
    </source>
</evidence>
<dbReference type="PANTHER" id="PTHR43298:SF2">
    <property type="entry name" value="FMN_FAD EXPORTER YEEO-RELATED"/>
    <property type="match status" value="1"/>
</dbReference>
<feature type="transmembrane region" description="Helical" evidence="13">
    <location>
        <begin position="95"/>
        <end position="113"/>
    </location>
</feature>
<keyword evidence="9 13" id="KW-1133">Transmembrane helix</keyword>
<evidence type="ECO:0000256" key="5">
    <source>
        <dbReference type="ARBA" id="ARBA00022448"/>
    </source>
</evidence>
<dbReference type="PIRSF" id="PIRSF006603">
    <property type="entry name" value="DinF"/>
    <property type="match status" value="1"/>
</dbReference>
<feature type="transmembrane region" description="Helical" evidence="13">
    <location>
        <begin position="238"/>
        <end position="260"/>
    </location>
</feature>
<evidence type="ECO:0000313" key="14">
    <source>
        <dbReference type="EMBL" id="SNV33093.1"/>
    </source>
</evidence>
<dbReference type="InterPro" id="IPR002528">
    <property type="entry name" value="MATE_fam"/>
</dbReference>
<evidence type="ECO:0000256" key="7">
    <source>
        <dbReference type="ARBA" id="ARBA00022475"/>
    </source>
</evidence>
<keyword evidence="11 13" id="KW-0472">Membrane</keyword>
<dbReference type="EMBL" id="LT906454">
    <property type="protein sequence ID" value="SNV33093.1"/>
    <property type="molecule type" value="Genomic_DNA"/>
</dbReference>
<dbReference type="CDD" id="cd13138">
    <property type="entry name" value="MATE_yoeA_like"/>
    <property type="match status" value="1"/>
</dbReference>
<evidence type="ECO:0000256" key="6">
    <source>
        <dbReference type="ARBA" id="ARBA00022449"/>
    </source>
</evidence>
<sequence>MHDLTKGSPIKVILLFTIPLLIGSFFQLAYNFADSIIVGQTLGKEAFASVGATGSLTFLILGFAQGLTAGLTIVTAQKFGAKDKNGIRSSFVHGLFYSLLTSLVLTSLALWFLRPSLELMRTPDNLIDHAQSFLTAIYGGMIFTIFFNYLSNVLRSLGDSKTPLIALIIASLINIILDFIFILNFHMGVFGAGLATIIAQAFSALYLAIYIYRKVPYLHMHLSDWRLDKANLKKHAQLGFPMGFQASIIAIGAIILQISLNQLGTDAIAAQAIASKTDQLAMLPMINLGLAMSTFTAQNYGAKAYKRILQGLYRTIIIAILWAIFFAALLIFFNRFFSGLFLSDGSQAVYNLALSYYVINGPLYWILAILFVTRSFIQGLGKGLAPTLAGIMELVMRAGIATLGSIYFGFSGIAASNPAAWIGSLLVLLPTTLVMRKRLKAQVKAPRVV</sequence>
<protein>
    <recommendedName>
        <fullName evidence="4">Probable multidrug resistance protein NorM</fullName>
    </recommendedName>
    <alternativeName>
        <fullName evidence="12">Multidrug-efflux transporter</fullName>
    </alternativeName>
</protein>
<dbReference type="GO" id="GO:0005886">
    <property type="term" value="C:plasma membrane"/>
    <property type="evidence" value="ECO:0007669"/>
    <property type="project" value="UniProtKB-SubCell"/>
</dbReference>
<feature type="transmembrane region" description="Helical" evidence="13">
    <location>
        <begin position="50"/>
        <end position="74"/>
    </location>
</feature>
<evidence type="ECO:0000256" key="2">
    <source>
        <dbReference type="ARBA" id="ARBA00004651"/>
    </source>
</evidence>
<evidence type="ECO:0000256" key="11">
    <source>
        <dbReference type="ARBA" id="ARBA00023136"/>
    </source>
</evidence>
<evidence type="ECO:0000256" key="10">
    <source>
        <dbReference type="ARBA" id="ARBA00023065"/>
    </source>
</evidence>
<evidence type="ECO:0000256" key="4">
    <source>
        <dbReference type="ARBA" id="ARBA00020268"/>
    </source>
</evidence>
<comment type="function">
    <text evidence="1">Multidrug efflux pump.</text>
</comment>
<keyword evidence="5" id="KW-0813">Transport</keyword>
<evidence type="ECO:0000256" key="3">
    <source>
        <dbReference type="ARBA" id="ARBA00010199"/>
    </source>
</evidence>
<organism evidence="14 15">
    <name type="scientific">Streptococcus acidominimus</name>
    <dbReference type="NCBI Taxonomy" id="1326"/>
    <lineage>
        <taxon>Bacteria</taxon>
        <taxon>Bacillati</taxon>
        <taxon>Bacillota</taxon>
        <taxon>Bacilli</taxon>
        <taxon>Lactobacillales</taxon>
        <taxon>Streptococcaceae</taxon>
        <taxon>Streptococcus</taxon>
    </lineage>
</organism>
<evidence type="ECO:0000256" key="13">
    <source>
        <dbReference type="SAM" id="Phobius"/>
    </source>
</evidence>
<evidence type="ECO:0000256" key="8">
    <source>
        <dbReference type="ARBA" id="ARBA00022692"/>
    </source>
</evidence>
<dbReference type="GO" id="GO:0042910">
    <property type="term" value="F:xenobiotic transmembrane transporter activity"/>
    <property type="evidence" value="ECO:0007669"/>
    <property type="project" value="InterPro"/>
</dbReference>
<comment type="subcellular location">
    <subcellularLocation>
        <location evidence="2">Cell membrane</location>
        <topology evidence="2">Multi-pass membrane protein</topology>
    </subcellularLocation>
</comment>
<evidence type="ECO:0000313" key="15">
    <source>
        <dbReference type="Proteomes" id="UP000215144"/>
    </source>
</evidence>
<dbReference type="Proteomes" id="UP000215144">
    <property type="component" value="Chromosome 1"/>
</dbReference>
<gene>
    <name evidence="14" type="primary">mepA</name>
    <name evidence="14" type="ORF">SAMEA4504048_00228</name>
</gene>
<dbReference type="AlphaFoldDB" id="A0A239WGN9"/>
<feature type="transmembrane region" description="Helical" evidence="13">
    <location>
        <begin position="12"/>
        <end position="30"/>
    </location>
</feature>
<evidence type="ECO:0000256" key="12">
    <source>
        <dbReference type="ARBA" id="ARBA00031636"/>
    </source>
</evidence>
<feature type="transmembrane region" description="Helical" evidence="13">
    <location>
        <begin position="189"/>
        <end position="212"/>
    </location>
</feature>
<feature type="transmembrane region" description="Helical" evidence="13">
    <location>
        <begin position="353"/>
        <end position="373"/>
    </location>
</feature>
<comment type="similarity">
    <text evidence="3">Belongs to the multi antimicrobial extrusion (MATE) (TC 2.A.66.1) family.</text>
</comment>
<feature type="transmembrane region" description="Helical" evidence="13">
    <location>
        <begin position="133"/>
        <end position="151"/>
    </location>
</feature>
<name>A0A239WGN9_STRAI</name>
<dbReference type="NCBIfam" id="TIGR00797">
    <property type="entry name" value="matE"/>
    <property type="match status" value="1"/>
</dbReference>
<dbReference type="InterPro" id="IPR048279">
    <property type="entry name" value="MdtK-like"/>
</dbReference>
<feature type="transmembrane region" description="Helical" evidence="13">
    <location>
        <begin position="312"/>
        <end position="333"/>
    </location>
</feature>
<keyword evidence="8 13" id="KW-0812">Transmembrane</keyword>
<proteinExistence type="inferred from homology"/>